<dbReference type="OrthoDB" id="1150526at2"/>
<dbReference type="SUPFAM" id="SSF56925">
    <property type="entry name" value="OMPA-like"/>
    <property type="match status" value="1"/>
</dbReference>
<evidence type="ECO:0000259" key="3">
    <source>
        <dbReference type="Pfam" id="PF13568"/>
    </source>
</evidence>
<evidence type="ECO:0000313" key="4">
    <source>
        <dbReference type="EMBL" id="ATA89550.1"/>
    </source>
</evidence>
<dbReference type="AlphaFoldDB" id="A0A250FWP5"/>
<sequence>MKEKWLKDIQKQMTDYQTDEPDGLWEGIQAKMSQKNKKHRRAVLFLWTKRFAAAAAVLAFVLTLNHYFNSEKELSNSVITNISEEVKNIDKKLPTSPTENDKKEVLTDEITNSNELESVASSSKTKRKVSSEKEAVDEFFIAIKEDKTDNQPETKTRKDTWAVISQPKEHQEKIVSSEELPLEEVAEVDNQKILRNRMSFGIFTSGGMGSSLSNKPELTSEFTAVNADTEEMMWKDSPLLGTLAFSNGETMQTEAKHRLPIRTGILFAYKFSNRFALESGLTYTRLVSDLQEGSDTYYFTSEQKLHFVGLPLNLKYQVLSWKGFELYSAVGMLAEKNVSGTLNKTHFFDGVMQQNENENIKIDPLQWSANASVGFQYNFSSLIGVYAEPSISYYFSNNTPIKTIYQDRPFNFHLNFGLRFSFGK</sequence>
<keyword evidence="2" id="KW-0812">Transmembrane</keyword>
<accession>A0A250FWP5</accession>
<feature type="compositionally biased region" description="Basic and acidic residues" evidence="1">
    <location>
        <begin position="91"/>
        <end position="106"/>
    </location>
</feature>
<dbReference type="RefSeq" id="WP_095896127.1">
    <property type="nucleotide sequence ID" value="NZ_CP022387.1"/>
</dbReference>
<feature type="region of interest" description="Disordered" evidence="1">
    <location>
        <begin position="91"/>
        <end position="110"/>
    </location>
</feature>
<proteinExistence type="predicted"/>
<evidence type="ECO:0000313" key="5">
    <source>
        <dbReference type="Proteomes" id="UP000217348"/>
    </source>
</evidence>
<organism evidence="4 5">
    <name type="scientific">Capnocytophaga stomatis</name>
    <dbReference type="NCBI Taxonomy" id="1848904"/>
    <lineage>
        <taxon>Bacteria</taxon>
        <taxon>Pseudomonadati</taxon>
        <taxon>Bacteroidota</taxon>
        <taxon>Flavobacteriia</taxon>
        <taxon>Flavobacteriales</taxon>
        <taxon>Flavobacteriaceae</taxon>
        <taxon>Capnocytophaga</taxon>
    </lineage>
</organism>
<name>A0A250FWP5_9FLAO</name>
<dbReference type="KEGG" id="csto:CGC58_07300"/>
<keyword evidence="2" id="KW-1133">Transmembrane helix</keyword>
<dbReference type="Proteomes" id="UP000217348">
    <property type="component" value="Chromosome"/>
</dbReference>
<feature type="domain" description="Outer membrane protein beta-barrel" evidence="3">
    <location>
        <begin position="244"/>
        <end position="378"/>
    </location>
</feature>
<dbReference type="InterPro" id="IPR025665">
    <property type="entry name" value="Beta-barrel_OMP_2"/>
</dbReference>
<evidence type="ECO:0000256" key="1">
    <source>
        <dbReference type="SAM" id="MobiDB-lite"/>
    </source>
</evidence>
<evidence type="ECO:0000256" key="2">
    <source>
        <dbReference type="SAM" id="Phobius"/>
    </source>
</evidence>
<dbReference type="Pfam" id="PF13568">
    <property type="entry name" value="OMP_b-brl_2"/>
    <property type="match status" value="1"/>
</dbReference>
<dbReference type="InterPro" id="IPR011250">
    <property type="entry name" value="OMP/PagP_B-barrel"/>
</dbReference>
<dbReference type="EMBL" id="CP022387">
    <property type="protein sequence ID" value="ATA89550.1"/>
    <property type="molecule type" value="Genomic_DNA"/>
</dbReference>
<feature type="transmembrane region" description="Helical" evidence="2">
    <location>
        <begin position="42"/>
        <end position="68"/>
    </location>
</feature>
<dbReference type="Gene3D" id="2.40.160.20">
    <property type="match status" value="1"/>
</dbReference>
<keyword evidence="2" id="KW-0472">Membrane</keyword>
<gene>
    <name evidence="4" type="ORF">CGC58_07300</name>
</gene>
<reference evidence="5" key="1">
    <citation type="submission" date="2017-06" db="EMBL/GenBank/DDBJ databases">
        <title>Capnocytophaga spp. assemblies.</title>
        <authorList>
            <person name="Gulvik C.A."/>
        </authorList>
    </citation>
    <scope>NUCLEOTIDE SEQUENCE [LARGE SCALE GENOMIC DNA]</scope>
    <source>
        <strain evidence="5">H2177</strain>
    </source>
</reference>
<protein>
    <recommendedName>
        <fullName evidence="3">Outer membrane protein beta-barrel domain-containing protein</fullName>
    </recommendedName>
</protein>